<proteinExistence type="predicted"/>
<protein>
    <submittedName>
        <fullName evidence="1">Trm112 family protein</fullName>
    </submittedName>
</protein>
<dbReference type="EMBL" id="CP064981">
    <property type="protein sequence ID" value="QQR92361.1"/>
    <property type="molecule type" value="Genomic_DNA"/>
</dbReference>
<dbReference type="GO" id="GO:0005829">
    <property type="term" value="C:cytosol"/>
    <property type="evidence" value="ECO:0007669"/>
    <property type="project" value="TreeGrafter"/>
</dbReference>
<organism evidence="1">
    <name type="scientific">Candidatus Iainarchaeum sp</name>
    <dbReference type="NCBI Taxonomy" id="3101447"/>
    <lineage>
        <taxon>Archaea</taxon>
        <taxon>Candidatus Iainarchaeota</taxon>
        <taxon>Candidatus Iainarchaeia</taxon>
        <taxon>Candidatus Iainarchaeales</taxon>
        <taxon>Candidatus Iainarchaeaceae</taxon>
        <taxon>Candidatus Iainarchaeum</taxon>
    </lineage>
</organism>
<dbReference type="Pfam" id="PF03966">
    <property type="entry name" value="Trm112p"/>
    <property type="match status" value="1"/>
</dbReference>
<gene>
    <name evidence="1" type="ORF">IPJ89_04360</name>
</gene>
<dbReference type="Proteomes" id="UP000596004">
    <property type="component" value="Chromosome"/>
</dbReference>
<name>A0A7T9I1S5_9ARCH</name>
<dbReference type="InterPro" id="IPR005651">
    <property type="entry name" value="Trm112-like"/>
</dbReference>
<dbReference type="PANTHER" id="PTHR33505">
    <property type="entry name" value="ZGC:162634"/>
    <property type="match status" value="1"/>
</dbReference>
<dbReference type="AlphaFoldDB" id="A0A7T9I1S5"/>
<accession>A0A7T9I1S5</accession>
<dbReference type="SUPFAM" id="SSF158997">
    <property type="entry name" value="Trm112p-like"/>
    <property type="match status" value="1"/>
</dbReference>
<reference evidence="1" key="1">
    <citation type="submission" date="2020-11" db="EMBL/GenBank/DDBJ databases">
        <title>Connecting structure to function with the recovery of over 1000 high-quality activated sludge metagenome-assembled genomes encoding full-length rRNA genes using long-read sequencing.</title>
        <authorList>
            <person name="Singleton C.M."/>
            <person name="Petriglieri F."/>
            <person name="Kristensen J.M."/>
            <person name="Kirkegaard R.H."/>
            <person name="Michaelsen T.Y."/>
            <person name="Andersen M.H."/>
            <person name="Karst S.M."/>
            <person name="Dueholm M.S."/>
            <person name="Nielsen P.H."/>
            <person name="Albertsen M."/>
        </authorList>
    </citation>
    <scope>NUCLEOTIDE SEQUENCE</scope>
    <source>
        <strain evidence="1">Fred_18-Q3-R57-64_BAT3C.431</strain>
    </source>
</reference>
<sequence length="51" mass="5869">MSHYLTPELLSVLVCPKDQGTLHYEKERHQLVCDVCKHAYSIKNGVPNMLE</sequence>
<dbReference type="Gene3D" id="2.20.25.10">
    <property type="match status" value="1"/>
</dbReference>
<dbReference type="PANTHER" id="PTHR33505:SF4">
    <property type="entry name" value="PROTEIN PREY, MITOCHONDRIAL"/>
    <property type="match status" value="1"/>
</dbReference>
<evidence type="ECO:0000313" key="1">
    <source>
        <dbReference type="EMBL" id="QQR92361.1"/>
    </source>
</evidence>